<proteinExistence type="predicted"/>
<evidence type="ECO:0000313" key="1">
    <source>
        <dbReference type="EMBL" id="ACM92245.1"/>
    </source>
</evidence>
<dbReference type="HOGENOM" id="CLU_3027546_0_0_7"/>
<dbReference type="STRING" id="598659.NAMH_1506"/>
<dbReference type="AlphaFoldDB" id="B9L6A8"/>
<dbReference type="RefSeq" id="WP_012663617.1">
    <property type="nucleotide sequence ID" value="NC_012115.1"/>
</dbReference>
<keyword evidence="2" id="KW-1185">Reference proteome</keyword>
<gene>
    <name evidence="1" type="ordered locus">NAMH_1506</name>
</gene>
<protein>
    <submittedName>
        <fullName evidence="1">Uncharacterized protein</fullName>
    </submittedName>
</protein>
<accession>B9L6A8</accession>
<reference evidence="1 2" key="1">
    <citation type="journal article" date="2009" name="PLoS Genet.">
        <title>Adaptations to submarine hydrothermal environments exemplified by the genome of Nautilia profundicola.</title>
        <authorList>
            <person name="Campbell B.J."/>
            <person name="Smith J.L."/>
            <person name="Hanson T.E."/>
            <person name="Klotz M.G."/>
            <person name="Stein L.Y."/>
            <person name="Lee C.K."/>
            <person name="Wu D."/>
            <person name="Robinson J.M."/>
            <person name="Khouri H.M."/>
            <person name="Eisen J.A."/>
            <person name="Cary S.C."/>
        </authorList>
    </citation>
    <scope>NUCLEOTIDE SEQUENCE [LARGE SCALE GENOMIC DNA]</scope>
    <source>
        <strain evidence="2">ATCC BAA-1463 / DSM 18972 / AmH</strain>
    </source>
</reference>
<name>B9L6A8_NAUPA</name>
<evidence type="ECO:0000313" key="2">
    <source>
        <dbReference type="Proteomes" id="UP000000448"/>
    </source>
</evidence>
<organism evidence="1 2">
    <name type="scientific">Nautilia profundicola (strain ATCC BAA-1463 / DSM 18972 / AmH)</name>
    <dbReference type="NCBI Taxonomy" id="598659"/>
    <lineage>
        <taxon>Bacteria</taxon>
        <taxon>Pseudomonadati</taxon>
        <taxon>Campylobacterota</taxon>
        <taxon>Epsilonproteobacteria</taxon>
        <taxon>Nautiliales</taxon>
        <taxon>Nautiliaceae</taxon>
        <taxon>Nautilia</taxon>
    </lineage>
</organism>
<sequence length="55" mass="6545">MGTKKRQTKFYKTSINLKDKTLWEDFVKFCKDEGLIASKVVEKMLMKFLKERGVK</sequence>
<dbReference type="Proteomes" id="UP000000448">
    <property type="component" value="Chromosome"/>
</dbReference>
<dbReference type="KEGG" id="nam:NAMH_1506"/>
<dbReference type="EMBL" id="CP001279">
    <property type="protein sequence ID" value="ACM92245.1"/>
    <property type="molecule type" value="Genomic_DNA"/>
</dbReference>